<dbReference type="RefSeq" id="WP_191704023.1">
    <property type="nucleotide sequence ID" value="NZ_JACSPW010000008.1"/>
</dbReference>
<proteinExistence type="predicted"/>
<keyword evidence="1" id="KW-0472">Membrane</keyword>
<keyword evidence="1" id="KW-0812">Transmembrane</keyword>
<keyword evidence="3" id="KW-1185">Reference proteome</keyword>
<name>A0ABR8XNF7_9BACL</name>
<evidence type="ECO:0000256" key="1">
    <source>
        <dbReference type="SAM" id="Phobius"/>
    </source>
</evidence>
<accession>A0ABR8XNF7</accession>
<organism evidence="2 3">
    <name type="scientific">Solibacillus merdavium</name>
    <dbReference type="NCBI Taxonomy" id="2762218"/>
    <lineage>
        <taxon>Bacteria</taxon>
        <taxon>Bacillati</taxon>
        <taxon>Bacillota</taxon>
        <taxon>Bacilli</taxon>
        <taxon>Bacillales</taxon>
        <taxon>Caryophanaceae</taxon>
        <taxon>Solibacillus</taxon>
    </lineage>
</organism>
<gene>
    <name evidence="2" type="ORF">H9632_10360</name>
</gene>
<protein>
    <submittedName>
        <fullName evidence="2">cAMP-binding protein</fullName>
    </submittedName>
</protein>
<dbReference type="EMBL" id="JACSPW010000008">
    <property type="protein sequence ID" value="MBD8033473.1"/>
    <property type="molecule type" value="Genomic_DNA"/>
</dbReference>
<dbReference type="Proteomes" id="UP000600565">
    <property type="component" value="Unassembled WGS sequence"/>
</dbReference>
<sequence>MKNVNRLFVIIGLIILVIVGRFFLVQNEVTEIPTATVVTNEQTIDSIRGSYCWHSAGEATCVDTAAPHELVQESNMPYIKIQPNEEIEFKYDQHIKSVSIQLWQEDYNYEEIATTARFTAPSEKGTYIISSLTRFSNGDVSDVIAIEVE</sequence>
<feature type="transmembrane region" description="Helical" evidence="1">
    <location>
        <begin position="7"/>
        <end position="24"/>
    </location>
</feature>
<evidence type="ECO:0000313" key="2">
    <source>
        <dbReference type="EMBL" id="MBD8033473.1"/>
    </source>
</evidence>
<evidence type="ECO:0000313" key="3">
    <source>
        <dbReference type="Proteomes" id="UP000600565"/>
    </source>
</evidence>
<comment type="caution">
    <text evidence="2">The sequence shown here is derived from an EMBL/GenBank/DDBJ whole genome shotgun (WGS) entry which is preliminary data.</text>
</comment>
<reference evidence="2 3" key="1">
    <citation type="submission" date="2020-08" db="EMBL/GenBank/DDBJ databases">
        <title>A Genomic Blueprint of the Chicken Gut Microbiome.</title>
        <authorList>
            <person name="Gilroy R."/>
            <person name="Ravi A."/>
            <person name="Getino M."/>
            <person name="Pursley I."/>
            <person name="Horton D.L."/>
            <person name="Alikhan N.-F."/>
            <person name="Baker D."/>
            <person name="Gharbi K."/>
            <person name="Hall N."/>
            <person name="Watson M."/>
            <person name="Adriaenssens E.M."/>
            <person name="Foster-Nyarko E."/>
            <person name="Jarju S."/>
            <person name="Secka A."/>
            <person name="Antonio M."/>
            <person name="Oren A."/>
            <person name="Chaudhuri R."/>
            <person name="La Ragione R.M."/>
            <person name="Hildebrand F."/>
            <person name="Pallen M.J."/>
        </authorList>
    </citation>
    <scope>NUCLEOTIDE SEQUENCE [LARGE SCALE GENOMIC DNA]</scope>
    <source>
        <strain evidence="2 3">Sa1YVA6</strain>
    </source>
</reference>
<keyword evidence="1" id="KW-1133">Transmembrane helix</keyword>